<sequence length="428" mass="44337">MKGQQKTAETEEGTVQIQEGAVATGEDPTSVAIASIQSSATFPDPNVKYVFRTENGGQVMYRVIQVSEGQLDGQTEGTGAISGYPATQSMTQAVIQGAFTSDDGVDTEGSAAETHYTYFPGTAVGDGAAGTTSGSPAAVVATQGSEALLGQATPPGTGQFFVMMSPQEVLQGGSQRSIAPRTHPYSPALLSGSQKPPGRLGMRSAGLSITKWSDAAGTRLTTGLCSCPRSSQTAPWRAPSLARVKVEFCPKPAIISRSFGRVITGCLKSCKGSTSCSWTTTCSASRWKTSKTRICFSVRSCGTTAWRWSSRTTATDSGCPVLERQKAQEQQAHPVPIPSLPAWQEPGMSSEGVSGQQRCGAQAHGQPASPCAARASRSVPALCPCWILDTHVGLALCLLTAPAECLLAGDALAASRLCASIVLPSPGA</sequence>
<keyword evidence="4" id="KW-0804">Transcription</keyword>
<gene>
    <name evidence="7" type="ORF">HJG59_019255</name>
</gene>
<keyword evidence="2" id="KW-0805">Transcription regulation</keyword>
<keyword evidence="5" id="KW-0539">Nucleus</keyword>
<keyword evidence="3" id="KW-0238">DNA-binding</keyword>
<evidence type="ECO:0000256" key="6">
    <source>
        <dbReference type="SAM" id="MobiDB-lite"/>
    </source>
</evidence>
<name>A0A7J8CV72_MOLMO</name>
<comment type="caution">
    <text evidence="7">The sequence shown here is derived from an EMBL/GenBank/DDBJ whole genome shotgun (WGS) entry which is preliminary data.</text>
</comment>
<feature type="compositionally biased region" description="Polar residues" evidence="6">
    <location>
        <begin position="1"/>
        <end position="17"/>
    </location>
</feature>
<evidence type="ECO:0000256" key="1">
    <source>
        <dbReference type="ARBA" id="ARBA00004123"/>
    </source>
</evidence>
<evidence type="ECO:0000256" key="2">
    <source>
        <dbReference type="ARBA" id="ARBA00023015"/>
    </source>
</evidence>
<evidence type="ECO:0000256" key="5">
    <source>
        <dbReference type="ARBA" id="ARBA00023242"/>
    </source>
</evidence>
<proteinExistence type="predicted"/>
<dbReference type="PANTHER" id="PTHR46117">
    <property type="entry name" value="FI24210P1"/>
    <property type="match status" value="1"/>
</dbReference>
<dbReference type="Proteomes" id="UP000550707">
    <property type="component" value="Unassembled WGS sequence"/>
</dbReference>
<feature type="region of interest" description="Disordered" evidence="6">
    <location>
        <begin position="177"/>
        <end position="198"/>
    </location>
</feature>
<evidence type="ECO:0000313" key="7">
    <source>
        <dbReference type="EMBL" id="KAF6414715.1"/>
    </source>
</evidence>
<dbReference type="GO" id="GO:0000978">
    <property type="term" value="F:RNA polymerase II cis-regulatory region sequence-specific DNA binding"/>
    <property type="evidence" value="ECO:0007669"/>
    <property type="project" value="TreeGrafter"/>
</dbReference>
<evidence type="ECO:0000256" key="3">
    <source>
        <dbReference type="ARBA" id="ARBA00023125"/>
    </source>
</evidence>
<accession>A0A7J8CV72</accession>
<feature type="region of interest" description="Disordered" evidence="6">
    <location>
        <begin position="1"/>
        <end position="28"/>
    </location>
</feature>
<evidence type="ECO:0000256" key="4">
    <source>
        <dbReference type="ARBA" id="ARBA00023163"/>
    </source>
</evidence>
<organism evidence="7 8">
    <name type="scientific">Molossus molossus</name>
    <name type="common">Pallas' mastiff bat</name>
    <name type="synonym">Vespertilio molossus</name>
    <dbReference type="NCBI Taxonomy" id="27622"/>
    <lineage>
        <taxon>Eukaryota</taxon>
        <taxon>Metazoa</taxon>
        <taxon>Chordata</taxon>
        <taxon>Craniata</taxon>
        <taxon>Vertebrata</taxon>
        <taxon>Euteleostomi</taxon>
        <taxon>Mammalia</taxon>
        <taxon>Eutheria</taxon>
        <taxon>Laurasiatheria</taxon>
        <taxon>Chiroptera</taxon>
        <taxon>Yangochiroptera</taxon>
        <taxon>Molossidae</taxon>
        <taxon>Molossus</taxon>
    </lineage>
</organism>
<dbReference type="GO" id="GO:0045944">
    <property type="term" value="P:positive regulation of transcription by RNA polymerase II"/>
    <property type="evidence" value="ECO:0007669"/>
    <property type="project" value="UniProtKB-ARBA"/>
</dbReference>
<dbReference type="EMBL" id="JACASF010000020">
    <property type="protein sequence ID" value="KAF6414715.1"/>
    <property type="molecule type" value="Genomic_DNA"/>
</dbReference>
<protein>
    <submittedName>
        <fullName evidence="7">Upstream transcription factor 1</fullName>
    </submittedName>
</protein>
<dbReference type="GO" id="GO:0005634">
    <property type="term" value="C:nucleus"/>
    <property type="evidence" value="ECO:0007669"/>
    <property type="project" value="UniProtKB-SubCell"/>
</dbReference>
<evidence type="ECO:0000313" key="8">
    <source>
        <dbReference type="Proteomes" id="UP000550707"/>
    </source>
</evidence>
<dbReference type="PANTHER" id="PTHR46117:SF1">
    <property type="entry name" value="UPSTREAM STIMULATORY FACTOR 1"/>
    <property type="match status" value="1"/>
</dbReference>
<reference evidence="7 8" key="1">
    <citation type="journal article" date="2020" name="Nature">
        <title>Six reference-quality genomes reveal evolution of bat adaptations.</title>
        <authorList>
            <person name="Jebb D."/>
            <person name="Huang Z."/>
            <person name="Pippel M."/>
            <person name="Hughes G.M."/>
            <person name="Lavrichenko K."/>
            <person name="Devanna P."/>
            <person name="Winkler S."/>
            <person name="Jermiin L.S."/>
            <person name="Skirmuntt E.C."/>
            <person name="Katzourakis A."/>
            <person name="Burkitt-Gray L."/>
            <person name="Ray D.A."/>
            <person name="Sullivan K.A.M."/>
            <person name="Roscito J.G."/>
            <person name="Kirilenko B.M."/>
            <person name="Davalos L.M."/>
            <person name="Corthals A.P."/>
            <person name="Power M.L."/>
            <person name="Jones G."/>
            <person name="Ransome R.D."/>
            <person name="Dechmann D.K.N."/>
            <person name="Locatelli A.G."/>
            <person name="Puechmaille S.J."/>
            <person name="Fedrigo O."/>
            <person name="Jarvis E.D."/>
            <person name="Hiller M."/>
            <person name="Vernes S.C."/>
            <person name="Myers E.W."/>
            <person name="Teeling E.C."/>
        </authorList>
    </citation>
    <scope>NUCLEOTIDE SEQUENCE [LARGE SCALE GENOMIC DNA]</scope>
    <source>
        <strain evidence="7">MMolMol1</strain>
        <tissue evidence="7">Muscle</tissue>
    </source>
</reference>
<comment type="subcellular location">
    <subcellularLocation>
        <location evidence="1">Nucleus</location>
    </subcellularLocation>
</comment>
<dbReference type="AlphaFoldDB" id="A0A7J8CV72"/>
<dbReference type="InterPro" id="IPR051732">
    <property type="entry name" value="USF"/>
</dbReference>
<keyword evidence="8" id="KW-1185">Reference proteome</keyword>
<dbReference type="GO" id="GO:0000981">
    <property type="term" value="F:DNA-binding transcription factor activity, RNA polymerase II-specific"/>
    <property type="evidence" value="ECO:0007669"/>
    <property type="project" value="TreeGrafter"/>
</dbReference>